<keyword evidence="7" id="KW-1185">Reference proteome</keyword>
<dbReference type="Pfam" id="PF00392">
    <property type="entry name" value="GntR"/>
    <property type="match status" value="1"/>
</dbReference>
<proteinExistence type="predicted"/>
<dbReference type="GO" id="GO:0003677">
    <property type="term" value="F:DNA binding"/>
    <property type="evidence" value="ECO:0007669"/>
    <property type="project" value="UniProtKB-KW"/>
</dbReference>
<organism evidence="6 7">
    <name type="scientific">Prescottella agglutinans</name>
    <dbReference type="NCBI Taxonomy" id="1644129"/>
    <lineage>
        <taxon>Bacteria</taxon>
        <taxon>Bacillati</taxon>
        <taxon>Actinomycetota</taxon>
        <taxon>Actinomycetes</taxon>
        <taxon>Mycobacteriales</taxon>
        <taxon>Nocardiaceae</taxon>
        <taxon>Prescottella</taxon>
    </lineage>
</organism>
<dbReference type="SMART" id="SM00345">
    <property type="entry name" value="HTH_GNTR"/>
    <property type="match status" value="1"/>
</dbReference>
<dbReference type="InterPro" id="IPR000524">
    <property type="entry name" value="Tscrpt_reg_HTH_GntR"/>
</dbReference>
<comment type="caution">
    <text evidence="6">The sequence shown here is derived from an EMBL/GenBank/DDBJ whole genome shotgun (WGS) entry which is preliminary data.</text>
</comment>
<evidence type="ECO:0000313" key="7">
    <source>
        <dbReference type="Proteomes" id="UP001160334"/>
    </source>
</evidence>
<accession>A0ABT6MKU3</accession>
<evidence type="ECO:0000313" key="6">
    <source>
        <dbReference type="EMBL" id="MDH6283959.1"/>
    </source>
</evidence>
<protein>
    <submittedName>
        <fullName evidence="6">DNA-binding transcriptional regulator YhcF (GntR family)</fullName>
    </submittedName>
</protein>
<gene>
    <name evidence="6" type="ORF">M2280_005210</name>
</gene>
<feature type="region of interest" description="Disordered" evidence="4">
    <location>
        <begin position="1"/>
        <end position="36"/>
    </location>
</feature>
<dbReference type="Proteomes" id="UP001160334">
    <property type="component" value="Unassembled WGS sequence"/>
</dbReference>
<dbReference type="SUPFAM" id="SSF46785">
    <property type="entry name" value="Winged helix' DNA-binding domain"/>
    <property type="match status" value="1"/>
</dbReference>
<dbReference type="InterPro" id="IPR036388">
    <property type="entry name" value="WH-like_DNA-bd_sf"/>
</dbReference>
<dbReference type="Gene3D" id="1.10.10.10">
    <property type="entry name" value="Winged helix-like DNA-binding domain superfamily/Winged helix DNA-binding domain"/>
    <property type="match status" value="1"/>
</dbReference>
<keyword evidence="1" id="KW-0805">Transcription regulation</keyword>
<reference evidence="6 7" key="1">
    <citation type="submission" date="2023-04" db="EMBL/GenBank/DDBJ databases">
        <title>Forest soil microbial communities from Buena Vista Peninsula, Colon Province, Panama.</title>
        <authorList>
            <person name="Bouskill N."/>
        </authorList>
    </citation>
    <scope>NUCLEOTIDE SEQUENCE [LARGE SCALE GENOMIC DNA]</scope>
    <source>
        <strain evidence="6 7">CFH S0262</strain>
    </source>
</reference>
<evidence type="ECO:0000256" key="1">
    <source>
        <dbReference type="ARBA" id="ARBA00023015"/>
    </source>
</evidence>
<evidence type="ECO:0000256" key="4">
    <source>
        <dbReference type="SAM" id="MobiDB-lite"/>
    </source>
</evidence>
<name>A0ABT6MKU3_9NOCA</name>
<evidence type="ECO:0000256" key="2">
    <source>
        <dbReference type="ARBA" id="ARBA00023125"/>
    </source>
</evidence>
<dbReference type="EMBL" id="JARXVC010000017">
    <property type="protein sequence ID" value="MDH6283959.1"/>
    <property type="molecule type" value="Genomic_DNA"/>
</dbReference>
<sequence>MSNRTSDQNARRRRIHDATVRDERTTERQRPFHNSGKDAATVECMARTIYSSMLDFLLQEIASGAYSIGDQLPTLDALNDRFGSRGPTAGMRAYSELVGRGMVERRHGVGYFLTSLVPVPPSEDQNPLNARLDAIEALLEEALADVRSLRAVQSGTPRLGEWWQIRSFVDHQTYIGVMVAGDGKGWPGPHWFVGVDQVIVRRPLDSFEPIRRLEEIPEWSQE</sequence>
<evidence type="ECO:0000256" key="3">
    <source>
        <dbReference type="ARBA" id="ARBA00023163"/>
    </source>
</evidence>
<feature type="compositionally biased region" description="Basic and acidic residues" evidence="4">
    <location>
        <begin position="16"/>
        <end position="30"/>
    </location>
</feature>
<feature type="domain" description="HTH gntR-type" evidence="5">
    <location>
        <begin position="53"/>
        <end position="113"/>
    </location>
</feature>
<evidence type="ECO:0000259" key="5">
    <source>
        <dbReference type="SMART" id="SM00345"/>
    </source>
</evidence>
<dbReference type="RefSeq" id="WP_280763212.1">
    <property type="nucleotide sequence ID" value="NZ_JARXVC010000017.1"/>
</dbReference>
<keyword evidence="3" id="KW-0804">Transcription</keyword>
<dbReference type="InterPro" id="IPR036390">
    <property type="entry name" value="WH_DNA-bd_sf"/>
</dbReference>
<keyword evidence="2 6" id="KW-0238">DNA-binding</keyword>